<organism evidence="2 3">
    <name type="scientific">Austropuccinia psidii MF-1</name>
    <dbReference type="NCBI Taxonomy" id="1389203"/>
    <lineage>
        <taxon>Eukaryota</taxon>
        <taxon>Fungi</taxon>
        <taxon>Dikarya</taxon>
        <taxon>Basidiomycota</taxon>
        <taxon>Pucciniomycotina</taxon>
        <taxon>Pucciniomycetes</taxon>
        <taxon>Pucciniales</taxon>
        <taxon>Sphaerophragmiaceae</taxon>
        <taxon>Austropuccinia</taxon>
    </lineage>
</organism>
<dbReference type="EMBL" id="AVOT02010251">
    <property type="protein sequence ID" value="MBW0489767.1"/>
    <property type="molecule type" value="Genomic_DNA"/>
</dbReference>
<evidence type="ECO:0000313" key="2">
    <source>
        <dbReference type="EMBL" id="MBW0489767.1"/>
    </source>
</evidence>
<name>A0A9Q3CWN7_9BASI</name>
<evidence type="ECO:0000256" key="1">
    <source>
        <dbReference type="SAM" id="MobiDB-lite"/>
    </source>
</evidence>
<feature type="region of interest" description="Disordered" evidence="1">
    <location>
        <begin position="34"/>
        <end position="58"/>
    </location>
</feature>
<feature type="region of interest" description="Disordered" evidence="1">
    <location>
        <begin position="79"/>
        <end position="102"/>
    </location>
</feature>
<proteinExistence type="predicted"/>
<reference evidence="2" key="1">
    <citation type="submission" date="2021-03" db="EMBL/GenBank/DDBJ databases">
        <title>Draft genome sequence of rust myrtle Austropuccinia psidii MF-1, a brazilian biotype.</title>
        <authorList>
            <person name="Quecine M.C."/>
            <person name="Pachon D.M.R."/>
            <person name="Bonatelli M.L."/>
            <person name="Correr F.H."/>
            <person name="Franceschini L.M."/>
            <person name="Leite T.F."/>
            <person name="Margarido G.R.A."/>
            <person name="Almeida C.A."/>
            <person name="Ferrarezi J.A."/>
            <person name="Labate C.A."/>
        </authorList>
    </citation>
    <scope>NUCLEOTIDE SEQUENCE</scope>
    <source>
        <strain evidence="2">MF-1</strain>
    </source>
</reference>
<comment type="caution">
    <text evidence="2">The sequence shown here is derived from an EMBL/GenBank/DDBJ whole genome shotgun (WGS) entry which is preliminary data.</text>
</comment>
<gene>
    <name evidence="2" type="ORF">O181_029482</name>
</gene>
<accession>A0A9Q3CWN7</accession>
<protein>
    <submittedName>
        <fullName evidence="2">Uncharacterized protein</fullName>
    </submittedName>
</protein>
<evidence type="ECO:0000313" key="3">
    <source>
        <dbReference type="Proteomes" id="UP000765509"/>
    </source>
</evidence>
<dbReference type="AlphaFoldDB" id="A0A9Q3CWN7"/>
<feature type="compositionally biased region" description="Polar residues" evidence="1">
    <location>
        <begin position="91"/>
        <end position="102"/>
    </location>
</feature>
<keyword evidence="3" id="KW-1185">Reference proteome</keyword>
<sequence length="102" mass="11362">MPQRKPTKNICTFEAANDSQAQGDDMINAEVNHVDNEPPNTESPPILNETIHDETPPSSCQNIQAFQERETLKHDTMGQDMTDIMPYPEPSVSSSANFQGIF</sequence>
<dbReference type="Proteomes" id="UP000765509">
    <property type="component" value="Unassembled WGS sequence"/>
</dbReference>